<keyword evidence="2" id="KW-0805">Transcription regulation</keyword>
<keyword evidence="5" id="KW-0539">Nucleus</keyword>
<dbReference type="Gene3D" id="2.40.330.10">
    <property type="entry name" value="DNA-binding pseudobarrel domain"/>
    <property type="match status" value="3"/>
</dbReference>
<evidence type="ECO:0000256" key="6">
    <source>
        <dbReference type="SAM" id="MobiDB-lite"/>
    </source>
</evidence>
<dbReference type="Pfam" id="PF02362">
    <property type="entry name" value="B3"/>
    <property type="match status" value="3"/>
</dbReference>
<evidence type="ECO:0000259" key="7">
    <source>
        <dbReference type="PROSITE" id="PS50863"/>
    </source>
</evidence>
<feature type="domain" description="TF-B3" evidence="7">
    <location>
        <begin position="157"/>
        <end position="255"/>
    </location>
</feature>
<organism evidence="8 9">
    <name type="scientific">Camelina sativa</name>
    <name type="common">False flax</name>
    <name type="synonym">Myagrum sativum</name>
    <dbReference type="NCBI Taxonomy" id="90675"/>
    <lineage>
        <taxon>Eukaryota</taxon>
        <taxon>Viridiplantae</taxon>
        <taxon>Streptophyta</taxon>
        <taxon>Embryophyta</taxon>
        <taxon>Tracheophyta</taxon>
        <taxon>Spermatophyta</taxon>
        <taxon>Magnoliopsida</taxon>
        <taxon>eudicotyledons</taxon>
        <taxon>Gunneridae</taxon>
        <taxon>Pentapetalae</taxon>
        <taxon>rosids</taxon>
        <taxon>malvids</taxon>
        <taxon>Brassicales</taxon>
        <taxon>Brassicaceae</taxon>
        <taxon>Camelineae</taxon>
        <taxon>Camelina</taxon>
    </lineage>
</organism>
<feature type="compositionally biased region" description="Acidic residues" evidence="6">
    <location>
        <begin position="118"/>
        <end position="127"/>
    </location>
</feature>
<reference evidence="9" key="2">
    <citation type="submission" date="2025-08" db="UniProtKB">
        <authorList>
            <consortium name="RefSeq"/>
        </authorList>
    </citation>
    <scope>IDENTIFICATION</scope>
    <source>
        <tissue evidence="9">Leaf</tissue>
    </source>
</reference>
<keyword evidence="4" id="KW-0804">Transcription</keyword>
<evidence type="ECO:0000313" key="8">
    <source>
        <dbReference type="Proteomes" id="UP000694864"/>
    </source>
</evidence>
<dbReference type="PANTHER" id="PTHR31674">
    <property type="entry name" value="B3 DOMAIN-CONTAINING PROTEIN REM-LIKE 3-RELATED"/>
    <property type="match status" value="1"/>
</dbReference>
<evidence type="ECO:0000256" key="5">
    <source>
        <dbReference type="ARBA" id="ARBA00023242"/>
    </source>
</evidence>
<dbReference type="Proteomes" id="UP000694864">
    <property type="component" value="Chromosome 10"/>
</dbReference>
<dbReference type="InterPro" id="IPR039218">
    <property type="entry name" value="REM_fam"/>
</dbReference>
<protein>
    <submittedName>
        <fullName evidence="9">B3 domain-containing protein REM7 isoform X1</fullName>
    </submittedName>
</protein>
<evidence type="ECO:0000313" key="9">
    <source>
        <dbReference type="RefSeq" id="XP_019086660.1"/>
    </source>
</evidence>
<comment type="subcellular location">
    <subcellularLocation>
        <location evidence="1">Nucleus</location>
    </subcellularLocation>
</comment>
<dbReference type="SMART" id="SM01019">
    <property type="entry name" value="B3"/>
    <property type="match status" value="3"/>
</dbReference>
<evidence type="ECO:0000256" key="1">
    <source>
        <dbReference type="ARBA" id="ARBA00004123"/>
    </source>
</evidence>
<dbReference type="SUPFAM" id="SSF101936">
    <property type="entry name" value="DNA-binding pseudobarrel domain"/>
    <property type="match status" value="3"/>
</dbReference>
<dbReference type="InterPro" id="IPR003340">
    <property type="entry name" value="B3_DNA-bd"/>
</dbReference>
<gene>
    <name evidence="9" type="primary">LOC104717017</name>
</gene>
<accession>A0ABM1QIS2</accession>
<dbReference type="CDD" id="cd10017">
    <property type="entry name" value="B3_DNA"/>
    <property type="match status" value="3"/>
</dbReference>
<feature type="region of interest" description="Disordered" evidence="6">
    <location>
        <begin position="118"/>
        <end position="141"/>
    </location>
</feature>
<dbReference type="RefSeq" id="XP_019086660.1">
    <property type="nucleotide sequence ID" value="XM_019231115.1"/>
</dbReference>
<sequence length="393" mass="45017">MLNSPLQSPTNPHFFQPLLPGSETHLTIPVVFFSKHIGGKHEQKTAKLKSDSSEKTWVVKMDGRRLTQGWKEFVKAHDLRIGDIIIFKHEGDMVFRVTPFGPSCCEIQYAQCNIKMEDDNDDEEDDMENQHSTRNGLRKTKLNPKTEAESFESCDYCFVANVTASNLKTDTINLPKKAASSKALSRRCDNIILVNEEGNSWTLNLRFRESDGSYYMGGGWKRFCSENRQKEGDLIAFNLVGDGESNPMLCICQEEVCSELMSIAREKIKTKKRRRRWVASPSSPEQNRFVTLSLTSYNIKNSKLSLPVEFTKINGINNNHKKIILEDKHGVKRLIKLIRDGPNNGRRGLGKGWKLFCRANDVLKVGEPFQLKLLWENKTPLLKFWSKFKEEPI</sequence>
<name>A0ABM1QIS2_CAMSA</name>
<keyword evidence="3" id="KW-0238">DNA-binding</keyword>
<evidence type="ECO:0000256" key="2">
    <source>
        <dbReference type="ARBA" id="ARBA00023015"/>
    </source>
</evidence>
<dbReference type="InterPro" id="IPR015300">
    <property type="entry name" value="DNA-bd_pseudobarrel_sf"/>
</dbReference>
<feature type="domain" description="TF-B3" evidence="7">
    <location>
        <begin position="11"/>
        <end position="103"/>
    </location>
</feature>
<dbReference type="PANTHER" id="PTHR31674:SF42">
    <property type="entry name" value="TF-B3 DOMAIN-CONTAINING PROTEIN"/>
    <property type="match status" value="1"/>
</dbReference>
<reference evidence="8" key="1">
    <citation type="journal article" date="2014" name="Nat. Commun.">
        <title>The emerging biofuel crop Camelina sativa retains a highly undifferentiated hexaploid genome structure.</title>
        <authorList>
            <person name="Kagale S."/>
            <person name="Koh C."/>
            <person name="Nixon J."/>
            <person name="Bollina V."/>
            <person name="Clarke W.E."/>
            <person name="Tuteja R."/>
            <person name="Spillane C."/>
            <person name="Robinson S.J."/>
            <person name="Links M.G."/>
            <person name="Clarke C."/>
            <person name="Higgins E.E."/>
            <person name="Huebert T."/>
            <person name="Sharpe A.G."/>
            <person name="Parkin I.A."/>
        </authorList>
    </citation>
    <scope>NUCLEOTIDE SEQUENCE [LARGE SCALE GENOMIC DNA]</scope>
    <source>
        <strain evidence="8">cv. DH55</strain>
    </source>
</reference>
<feature type="domain" description="TF-B3" evidence="7">
    <location>
        <begin position="289"/>
        <end position="388"/>
    </location>
</feature>
<proteinExistence type="predicted"/>
<evidence type="ECO:0000256" key="4">
    <source>
        <dbReference type="ARBA" id="ARBA00023163"/>
    </source>
</evidence>
<dbReference type="GeneID" id="104717017"/>
<evidence type="ECO:0000256" key="3">
    <source>
        <dbReference type="ARBA" id="ARBA00023125"/>
    </source>
</evidence>
<keyword evidence="8" id="KW-1185">Reference proteome</keyword>
<dbReference type="PROSITE" id="PS50863">
    <property type="entry name" value="B3"/>
    <property type="match status" value="3"/>
</dbReference>